<dbReference type="EC" id="1.14.13.82" evidence="7"/>
<evidence type="ECO:0000259" key="6">
    <source>
        <dbReference type="PROSITE" id="PS51296"/>
    </source>
</evidence>
<evidence type="ECO:0000256" key="4">
    <source>
        <dbReference type="ARBA" id="ARBA00023004"/>
    </source>
</evidence>
<dbReference type="RefSeq" id="WP_054540057.1">
    <property type="nucleotide sequence ID" value="NZ_JACIEQ010000003.1"/>
</dbReference>
<evidence type="ECO:0000256" key="2">
    <source>
        <dbReference type="ARBA" id="ARBA00022723"/>
    </source>
</evidence>
<reference evidence="7" key="1">
    <citation type="submission" date="2020-08" db="EMBL/GenBank/DDBJ databases">
        <title>Genomic Encyclopedia of Type Strains, Phase IV (KMG-IV): sequencing the most valuable type-strain genomes for metagenomic binning, comparative biology and taxonomic classification.</title>
        <authorList>
            <person name="Goeker M."/>
        </authorList>
    </citation>
    <scope>NUCLEOTIDE SEQUENCE [LARGE SCALE GENOMIC DNA]</scope>
    <source>
        <strain evidence="7">DSM 105040</strain>
    </source>
</reference>
<dbReference type="GO" id="GO:0008168">
    <property type="term" value="F:methyltransferase activity"/>
    <property type="evidence" value="ECO:0007669"/>
    <property type="project" value="UniProtKB-KW"/>
</dbReference>
<accession>A0A840CDK3</accession>
<proteinExistence type="predicted"/>
<keyword evidence="7" id="KW-0808">Transferase</keyword>
<dbReference type="GO" id="GO:0046872">
    <property type="term" value="F:metal ion binding"/>
    <property type="evidence" value="ECO:0007669"/>
    <property type="project" value="UniProtKB-KW"/>
</dbReference>
<dbReference type="InterPro" id="IPR017941">
    <property type="entry name" value="Rieske_2Fe-2S"/>
</dbReference>
<dbReference type="Gene3D" id="2.102.10.10">
    <property type="entry name" value="Rieske [2Fe-2S] iron-sulphur domain"/>
    <property type="match status" value="1"/>
</dbReference>
<dbReference type="GO" id="GO:0018489">
    <property type="term" value="F:vanillate monooxygenase activity"/>
    <property type="evidence" value="ECO:0007669"/>
    <property type="project" value="UniProtKB-EC"/>
</dbReference>
<dbReference type="PANTHER" id="PTHR21266:SF60">
    <property type="entry name" value="3-KETOSTEROID-9-ALPHA-MONOOXYGENASE, OXYGENASE COMPONENT"/>
    <property type="match status" value="1"/>
</dbReference>
<keyword evidence="8" id="KW-1185">Reference proteome</keyword>
<dbReference type="InterPro" id="IPR050584">
    <property type="entry name" value="Cholesterol_7-desaturase"/>
</dbReference>
<keyword evidence="7" id="KW-0503">Monooxygenase</keyword>
<dbReference type="CDD" id="cd08878">
    <property type="entry name" value="RHO_alpha_C_DMO-like"/>
    <property type="match status" value="1"/>
</dbReference>
<evidence type="ECO:0000256" key="3">
    <source>
        <dbReference type="ARBA" id="ARBA00023002"/>
    </source>
</evidence>
<dbReference type="Pfam" id="PF00355">
    <property type="entry name" value="Rieske"/>
    <property type="match status" value="1"/>
</dbReference>
<name>A0A840CDK3_9RHOB</name>
<dbReference type="GO" id="GO:0051537">
    <property type="term" value="F:2 iron, 2 sulfur cluster binding"/>
    <property type="evidence" value="ECO:0007669"/>
    <property type="project" value="UniProtKB-KW"/>
</dbReference>
<dbReference type="AlphaFoldDB" id="A0A840CDK3"/>
<feature type="domain" description="Rieske" evidence="6">
    <location>
        <begin position="11"/>
        <end position="113"/>
    </location>
</feature>
<dbReference type="InterPro" id="IPR036922">
    <property type="entry name" value="Rieske_2Fe-2S_sf"/>
</dbReference>
<evidence type="ECO:0000313" key="7">
    <source>
        <dbReference type="EMBL" id="MBB4022933.1"/>
    </source>
</evidence>
<dbReference type="SUPFAM" id="SSF50022">
    <property type="entry name" value="ISP domain"/>
    <property type="match status" value="1"/>
</dbReference>
<sequence length="349" mass="38666">MTQRSFPLNAWYVAAWNYEVKKGAMLARTICEKPLVFYRKADGTAVVMDDACWHRLAPLSKGRLAGDNVVCPYHGLVYEPGGRCVHMPSQETINPSAAVRTYPLVERHRYLWIWMGDPALADVDLVPDLHWNDDPEWTGDGTLIELKANYLLGIDNLMDLTHETFVHDGSIGNDAVAEAPFSVTHGERSARVTRWILNQDPPPFWGAQLGVPGPVDRWQIINFLAPSSVALDVGVAVAGTGAPGGNRSQGVNGYIVNSITPATETTSHYFWSANRNFKLGDMSLTTAWRNAVAGIFKQDEDILELQQEAIARNPDKEFYDLNIDAGGMWARRKVSEMIDAETAGLRRVG</sequence>
<keyword evidence="5" id="KW-0411">Iron-sulfur</keyword>
<dbReference type="PROSITE" id="PS51296">
    <property type="entry name" value="RIESKE"/>
    <property type="match status" value="1"/>
</dbReference>
<evidence type="ECO:0000313" key="8">
    <source>
        <dbReference type="Proteomes" id="UP000585681"/>
    </source>
</evidence>
<keyword evidence="7" id="KW-0489">Methyltransferase</keyword>
<keyword evidence="1" id="KW-0001">2Fe-2S</keyword>
<dbReference type="PANTHER" id="PTHR21266">
    <property type="entry name" value="IRON-SULFUR DOMAIN CONTAINING PROTEIN"/>
    <property type="match status" value="1"/>
</dbReference>
<evidence type="ECO:0000256" key="5">
    <source>
        <dbReference type="ARBA" id="ARBA00023014"/>
    </source>
</evidence>
<keyword evidence="3 7" id="KW-0560">Oxidoreductase</keyword>
<dbReference type="InterPro" id="IPR044043">
    <property type="entry name" value="VanA_C_cat"/>
</dbReference>
<dbReference type="Pfam" id="PF19112">
    <property type="entry name" value="VanA_C"/>
    <property type="match status" value="1"/>
</dbReference>
<gene>
    <name evidence="7" type="ORF">GGR17_002752</name>
</gene>
<keyword evidence="4" id="KW-0408">Iron</keyword>
<comment type="caution">
    <text evidence="7">The sequence shown here is derived from an EMBL/GenBank/DDBJ whole genome shotgun (WGS) entry which is preliminary data.</text>
</comment>
<dbReference type="Gene3D" id="3.90.380.10">
    <property type="entry name" value="Naphthalene 1,2-dioxygenase Alpha Subunit, Chain A, domain 1"/>
    <property type="match status" value="1"/>
</dbReference>
<dbReference type="SUPFAM" id="SSF55961">
    <property type="entry name" value="Bet v1-like"/>
    <property type="match status" value="1"/>
</dbReference>
<evidence type="ECO:0000256" key="1">
    <source>
        <dbReference type="ARBA" id="ARBA00022714"/>
    </source>
</evidence>
<organism evidence="7 8">
    <name type="scientific">Actibacterium naphthalenivorans</name>
    <dbReference type="NCBI Taxonomy" id="1614693"/>
    <lineage>
        <taxon>Bacteria</taxon>
        <taxon>Pseudomonadati</taxon>
        <taxon>Pseudomonadota</taxon>
        <taxon>Alphaproteobacteria</taxon>
        <taxon>Rhodobacterales</taxon>
        <taxon>Roseobacteraceae</taxon>
        <taxon>Actibacterium</taxon>
    </lineage>
</organism>
<dbReference type="Proteomes" id="UP000585681">
    <property type="component" value="Unassembled WGS sequence"/>
</dbReference>
<keyword evidence="2" id="KW-0479">Metal-binding</keyword>
<dbReference type="EMBL" id="JACIEQ010000003">
    <property type="protein sequence ID" value="MBB4022933.1"/>
    <property type="molecule type" value="Genomic_DNA"/>
</dbReference>
<dbReference type="GO" id="GO:0032259">
    <property type="term" value="P:methylation"/>
    <property type="evidence" value="ECO:0007669"/>
    <property type="project" value="UniProtKB-KW"/>
</dbReference>
<protein>
    <submittedName>
        <fullName evidence="7">Vanillate O-demethylase monooxygenase subunit</fullName>
        <ecNumber evidence="7">1.14.13.82</ecNumber>
    </submittedName>
</protein>